<dbReference type="AlphaFoldDB" id="G0TRD1"/>
<evidence type="ECO:0000256" key="2">
    <source>
        <dbReference type="ARBA" id="ARBA00022737"/>
    </source>
</evidence>
<dbReference type="EMBL" id="HE573017">
    <property type="protein sequence ID" value="CCC46495.1"/>
    <property type="molecule type" value="Genomic_DNA"/>
</dbReference>
<gene>
    <name evidence="6" type="ORF">TVY486_0101430</name>
</gene>
<dbReference type="InterPro" id="IPR007051">
    <property type="entry name" value="CHORD_dom"/>
</dbReference>
<dbReference type="InterPro" id="IPR039790">
    <property type="entry name" value="CHRD1"/>
</dbReference>
<evidence type="ECO:0000256" key="3">
    <source>
        <dbReference type="ARBA" id="ARBA00022833"/>
    </source>
</evidence>
<keyword evidence="3" id="KW-0862">Zinc</keyword>
<feature type="domain" description="CHORD" evidence="5">
    <location>
        <begin position="175"/>
        <end position="235"/>
    </location>
</feature>
<evidence type="ECO:0000256" key="4">
    <source>
        <dbReference type="SAM" id="SignalP"/>
    </source>
</evidence>
<reference evidence="6" key="1">
    <citation type="journal article" date="2012" name="Proc. Natl. Acad. Sci. U.S.A.">
        <title>Antigenic diversity is generated by distinct evolutionary mechanisms in African trypanosome species.</title>
        <authorList>
            <person name="Jackson A.P."/>
            <person name="Berry A."/>
            <person name="Aslett M."/>
            <person name="Allison H.C."/>
            <person name="Burton P."/>
            <person name="Vavrova-Anderson J."/>
            <person name="Brown R."/>
            <person name="Browne H."/>
            <person name="Corton N."/>
            <person name="Hauser H."/>
            <person name="Gamble J."/>
            <person name="Gilderthorp R."/>
            <person name="Marcello L."/>
            <person name="McQuillan J."/>
            <person name="Otto T.D."/>
            <person name="Quail M.A."/>
            <person name="Sanders M.J."/>
            <person name="van Tonder A."/>
            <person name="Ginger M.L."/>
            <person name="Field M.C."/>
            <person name="Barry J.D."/>
            <person name="Hertz-Fowler C."/>
            <person name="Berriman M."/>
        </authorList>
    </citation>
    <scope>NUCLEOTIDE SEQUENCE</scope>
    <source>
        <strain evidence="6">Y486</strain>
    </source>
</reference>
<proteinExistence type="predicted"/>
<accession>G0TRD1</accession>
<feature type="domain" description="CHORD" evidence="5">
    <location>
        <begin position="303"/>
        <end position="363"/>
    </location>
</feature>
<feature type="signal peptide" evidence="4">
    <location>
        <begin position="1"/>
        <end position="19"/>
    </location>
</feature>
<protein>
    <recommendedName>
        <fullName evidence="5">CHORD domain-containing protein</fullName>
    </recommendedName>
</protein>
<keyword evidence="4" id="KW-0732">Signal</keyword>
<dbReference type="VEuPathDB" id="TriTrypDB:TvY486_0101430"/>
<keyword evidence="2" id="KW-0677">Repeat</keyword>
<dbReference type="PANTHER" id="PTHR46983:SF3">
    <property type="entry name" value="CHPADIPLOID STATE MAINTENANCE PROTEIN CHPA"/>
    <property type="match status" value="1"/>
</dbReference>
<feature type="chain" id="PRO_5003409690" description="CHORD domain-containing protein" evidence="4">
    <location>
        <begin position="20"/>
        <end position="365"/>
    </location>
</feature>
<dbReference type="Gene3D" id="4.10.1130.20">
    <property type="match status" value="2"/>
</dbReference>
<evidence type="ECO:0000313" key="6">
    <source>
        <dbReference type="EMBL" id="CCC46495.1"/>
    </source>
</evidence>
<dbReference type="GO" id="GO:0046872">
    <property type="term" value="F:metal ion binding"/>
    <property type="evidence" value="ECO:0007669"/>
    <property type="project" value="UniProtKB-KW"/>
</dbReference>
<name>G0TRD1_TRYVY</name>
<dbReference type="PANTHER" id="PTHR46983">
    <property type="entry name" value="CYSTEINE AND HISTIDINE-RICH DOMAIN-CONTAINING PROTEIN 1"/>
    <property type="match status" value="1"/>
</dbReference>
<evidence type="ECO:0000256" key="1">
    <source>
        <dbReference type="ARBA" id="ARBA00022723"/>
    </source>
</evidence>
<dbReference type="Pfam" id="PF04968">
    <property type="entry name" value="CHORD"/>
    <property type="match status" value="2"/>
</dbReference>
<evidence type="ECO:0000259" key="5">
    <source>
        <dbReference type="PROSITE" id="PS51401"/>
    </source>
</evidence>
<sequence>MFLSTFALSFPVIVHCVLSNSVFVWHRYGGVSVPPSHCHQLRGLWLYLHRHSREVKLMKVYCIYEGKDVNGGVVDNALAEPYKLKIDIPTKWLDGPCERLLQFVVATYNSKKSPERKLAAEGLVMRRGDVELKPTDIIEQRVAQYNDIYICHMAKTAQEASSGQKGGRVEGLLICTNYGCGKSFLPEENNETACYHHREPPIFRDIEKYWRCCPTKRARDWEEFQAIPTCCHGPHSTANAPVSFKSSPVSNVPLNTVQIQAVEAVSGPSAVGCRVAGPREFEGAKDAGKENKPQEIVDGKARCRNFGCQKEFVVSENNETACQYHSSGPVFWDTYRYWKCCPQKKCYDFENFMKVPGCTVGPHLL</sequence>
<keyword evidence="1" id="KW-0479">Metal-binding</keyword>
<organism evidence="6">
    <name type="scientific">Trypanosoma vivax (strain Y486)</name>
    <dbReference type="NCBI Taxonomy" id="1055687"/>
    <lineage>
        <taxon>Eukaryota</taxon>
        <taxon>Discoba</taxon>
        <taxon>Euglenozoa</taxon>
        <taxon>Kinetoplastea</taxon>
        <taxon>Metakinetoplastina</taxon>
        <taxon>Trypanosomatida</taxon>
        <taxon>Trypanosomatidae</taxon>
        <taxon>Trypanosoma</taxon>
        <taxon>Duttonella</taxon>
    </lineage>
</organism>
<dbReference type="PROSITE" id="PS51401">
    <property type="entry name" value="CHORD"/>
    <property type="match status" value="2"/>
</dbReference>